<keyword evidence="2" id="KW-1185">Reference proteome</keyword>
<reference evidence="1 2" key="1">
    <citation type="journal article" date="2015" name="Genome Announc.">
        <title>Expanding the biotechnology potential of lactobacilli through comparative genomics of 213 strains and associated genera.</title>
        <authorList>
            <person name="Sun Z."/>
            <person name="Harris H.M."/>
            <person name="McCann A."/>
            <person name="Guo C."/>
            <person name="Argimon S."/>
            <person name="Zhang W."/>
            <person name="Yang X."/>
            <person name="Jeffery I.B."/>
            <person name="Cooney J.C."/>
            <person name="Kagawa T.F."/>
            <person name="Liu W."/>
            <person name="Song Y."/>
            <person name="Salvetti E."/>
            <person name="Wrobel A."/>
            <person name="Rasinkangas P."/>
            <person name="Parkhill J."/>
            <person name="Rea M.C."/>
            <person name="O'Sullivan O."/>
            <person name="Ritari J."/>
            <person name="Douillard F.P."/>
            <person name="Paul Ross R."/>
            <person name="Yang R."/>
            <person name="Briner A.E."/>
            <person name="Felis G.E."/>
            <person name="de Vos W.M."/>
            <person name="Barrangou R."/>
            <person name="Klaenhammer T.R."/>
            <person name="Caufield P.W."/>
            <person name="Cui Y."/>
            <person name="Zhang H."/>
            <person name="O'Toole P.W."/>
        </authorList>
    </citation>
    <scope>NUCLEOTIDE SEQUENCE [LARGE SCALE GENOMIC DNA]</scope>
    <source>
        <strain evidence="1 2">DSM 21115</strain>
    </source>
</reference>
<dbReference type="AlphaFoldDB" id="A0A0R2NUQ1"/>
<sequence length="85" mass="9581">MDLHDEIINSPYMQPIIAGPNYQRSRELAIALMEVDMSPEQFVTATDWSKEMVTDALAGQPKVEVAVYAALMQTIADQKWAPQRD</sequence>
<organism evidence="1 2">
    <name type="scientific">Lactiplantibacillus fabifermentans DSM 21115</name>
    <dbReference type="NCBI Taxonomy" id="1413187"/>
    <lineage>
        <taxon>Bacteria</taxon>
        <taxon>Bacillati</taxon>
        <taxon>Bacillota</taxon>
        <taxon>Bacilli</taxon>
        <taxon>Lactobacillales</taxon>
        <taxon>Lactobacillaceae</taxon>
        <taxon>Lactiplantibacillus</taxon>
    </lineage>
</organism>
<proteinExistence type="predicted"/>
<comment type="caution">
    <text evidence="1">The sequence shown here is derived from an EMBL/GenBank/DDBJ whole genome shotgun (WGS) entry which is preliminary data.</text>
</comment>
<name>A0A0R2NUQ1_9LACO</name>
<evidence type="ECO:0000313" key="2">
    <source>
        <dbReference type="Proteomes" id="UP000050920"/>
    </source>
</evidence>
<protein>
    <submittedName>
        <fullName evidence="1">Uncharacterized protein</fullName>
    </submittedName>
</protein>
<dbReference type="EMBL" id="AYGX02000074">
    <property type="protein sequence ID" value="KRO27587.1"/>
    <property type="molecule type" value="Genomic_DNA"/>
</dbReference>
<evidence type="ECO:0000313" key="1">
    <source>
        <dbReference type="EMBL" id="KRO27587.1"/>
    </source>
</evidence>
<gene>
    <name evidence="1" type="ORF">DY78_GL003105</name>
</gene>
<accession>A0A0R2NUQ1</accession>
<dbReference type="Proteomes" id="UP000050920">
    <property type="component" value="Unassembled WGS sequence"/>
</dbReference>
<dbReference type="RefSeq" id="WP_024625135.1">
    <property type="nucleotide sequence ID" value="NZ_AYGX02000074.1"/>
</dbReference>